<keyword evidence="6" id="KW-1185">Reference proteome</keyword>
<dbReference type="GO" id="GO:0016846">
    <property type="term" value="F:carbon-sulfur lyase activity"/>
    <property type="evidence" value="ECO:0007669"/>
    <property type="project" value="InterPro"/>
</dbReference>
<dbReference type="GeneID" id="59335924"/>
<dbReference type="Pfam" id="PF04828">
    <property type="entry name" value="GFA"/>
    <property type="match status" value="1"/>
</dbReference>
<name>A0A8H6KYW2_9LECA</name>
<proteinExistence type="inferred from homology"/>
<dbReference type="Gene3D" id="2.170.150.70">
    <property type="match status" value="1"/>
</dbReference>
<dbReference type="PROSITE" id="PS51891">
    <property type="entry name" value="CENP_V_GFA"/>
    <property type="match status" value="1"/>
</dbReference>
<comment type="caution">
    <text evidence="5">The sequence shown here is derived from an EMBL/GenBank/DDBJ whole genome shotgun (WGS) entry which is preliminary data.</text>
</comment>
<evidence type="ECO:0000256" key="1">
    <source>
        <dbReference type="ARBA" id="ARBA00005495"/>
    </source>
</evidence>
<dbReference type="PANTHER" id="PTHR28620">
    <property type="entry name" value="CENTROMERE PROTEIN V"/>
    <property type="match status" value="1"/>
</dbReference>
<keyword evidence="2" id="KW-0479">Metal-binding</keyword>
<dbReference type="PANTHER" id="PTHR28620:SF1">
    <property type="entry name" value="CENP-V_GFA DOMAIN-CONTAINING PROTEIN"/>
    <property type="match status" value="1"/>
</dbReference>
<protein>
    <recommendedName>
        <fullName evidence="4">CENP-V/GFA domain-containing protein</fullName>
    </recommendedName>
</protein>
<evidence type="ECO:0000313" key="6">
    <source>
        <dbReference type="Proteomes" id="UP000593566"/>
    </source>
</evidence>
<organism evidence="5 6">
    <name type="scientific">Letharia lupina</name>
    <dbReference type="NCBI Taxonomy" id="560253"/>
    <lineage>
        <taxon>Eukaryota</taxon>
        <taxon>Fungi</taxon>
        <taxon>Dikarya</taxon>
        <taxon>Ascomycota</taxon>
        <taxon>Pezizomycotina</taxon>
        <taxon>Lecanoromycetes</taxon>
        <taxon>OSLEUM clade</taxon>
        <taxon>Lecanoromycetidae</taxon>
        <taxon>Lecanorales</taxon>
        <taxon>Lecanorineae</taxon>
        <taxon>Parmeliaceae</taxon>
        <taxon>Letharia</taxon>
    </lineage>
</organism>
<dbReference type="InterPro" id="IPR011057">
    <property type="entry name" value="Mss4-like_sf"/>
</dbReference>
<dbReference type="AlphaFoldDB" id="A0A8H6KYW2"/>
<feature type="domain" description="CENP-V/GFA" evidence="4">
    <location>
        <begin position="109"/>
        <end position="235"/>
    </location>
</feature>
<gene>
    <name evidence="5" type="ORF">HO133_007525</name>
</gene>
<evidence type="ECO:0000313" key="5">
    <source>
        <dbReference type="EMBL" id="KAF6229409.1"/>
    </source>
</evidence>
<dbReference type="InterPro" id="IPR006913">
    <property type="entry name" value="CENP-V/GFA"/>
</dbReference>
<dbReference type="SUPFAM" id="SSF51316">
    <property type="entry name" value="Mss4-like"/>
    <property type="match status" value="1"/>
</dbReference>
<evidence type="ECO:0000259" key="4">
    <source>
        <dbReference type="PROSITE" id="PS51891"/>
    </source>
</evidence>
<keyword evidence="3" id="KW-0862">Zinc</keyword>
<evidence type="ECO:0000256" key="3">
    <source>
        <dbReference type="ARBA" id="ARBA00022833"/>
    </source>
</evidence>
<sequence>MAEQGLETYHGNCHCGAFKFSVRLPELKQKGYLWALPSSNDLFVVEKGDGTLRDYHFGKKTMSHKVRTFRDFDEEKLEIKPYDGAGLEPHYIPPNGPEESDLNGSTKCYRGSCHCGKVSYDLRSEALEDIGVLSCNCSICSRNADLWVHPSEKDVELRGGDHLTVYRFGRKMSGHAFCSTCGVPIMNQFEHPGGKELEFMVGKLPVNARVINGIDLKALKVTKGDGKNMLGPKYEV</sequence>
<dbReference type="Proteomes" id="UP000593566">
    <property type="component" value="Unassembled WGS sequence"/>
</dbReference>
<dbReference type="EMBL" id="JACCJB010000003">
    <property type="protein sequence ID" value="KAF6229409.1"/>
    <property type="molecule type" value="Genomic_DNA"/>
</dbReference>
<reference evidence="5 6" key="1">
    <citation type="journal article" date="2020" name="Genomics">
        <title>Complete, high-quality genomes from long-read metagenomic sequencing of two wolf lichen thalli reveals enigmatic genome architecture.</title>
        <authorList>
            <person name="McKenzie S.K."/>
            <person name="Walston R.F."/>
            <person name="Allen J.L."/>
        </authorList>
    </citation>
    <scope>NUCLEOTIDE SEQUENCE [LARGE SCALE GENOMIC DNA]</scope>
    <source>
        <strain evidence="5">WasteWater1</strain>
    </source>
</reference>
<accession>A0A8H6KYW2</accession>
<comment type="similarity">
    <text evidence="1">Belongs to the Gfa family.</text>
</comment>
<evidence type="ECO:0000256" key="2">
    <source>
        <dbReference type="ARBA" id="ARBA00022723"/>
    </source>
</evidence>
<dbReference type="InterPro" id="IPR052355">
    <property type="entry name" value="CENP-V-like"/>
</dbReference>
<dbReference type="GO" id="GO:0046872">
    <property type="term" value="F:metal ion binding"/>
    <property type="evidence" value="ECO:0007669"/>
    <property type="project" value="UniProtKB-KW"/>
</dbReference>
<dbReference type="RefSeq" id="XP_037157051.1">
    <property type="nucleotide sequence ID" value="XM_037298416.1"/>
</dbReference>